<evidence type="ECO:0000259" key="2">
    <source>
        <dbReference type="PROSITE" id="PS51384"/>
    </source>
</evidence>
<dbReference type="InterPro" id="IPR017927">
    <property type="entry name" value="FAD-bd_FR_type"/>
</dbReference>
<dbReference type="RefSeq" id="WP_005177443.1">
    <property type="nucleotide sequence ID" value="NZ_BANR01000021.1"/>
</dbReference>
<comment type="caution">
    <text evidence="3">The sequence shown here is derived from an EMBL/GenBank/DDBJ whole genome shotgun (WGS) entry which is preliminary data.</text>
</comment>
<feature type="region of interest" description="Disordered" evidence="1">
    <location>
        <begin position="1"/>
        <end position="20"/>
    </location>
</feature>
<evidence type="ECO:0000313" key="3">
    <source>
        <dbReference type="EMBL" id="GAC50130.1"/>
    </source>
</evidence>
<name>L7KMP0_9ACTN</name>
<dbReference type="Gene3D" id="2.40.30.10">
    <property type="entry name" value="Translation factors"/>
    <property type="match status" value="1"/>
</dbReference>
<dbReference type="SUPFAM" id="SSF63380">
    <property type="entry name" value="Riboflavin synthase domain-like"/>
    <property type="match status" value="1"/>
</dbReference>
<evidence type="ECO:0000313" key="4">
    <source>
        <dbReference type="Proteomes" id="UP000010988"/>
    </source>
</evidence>
<dbReference type="Gene3D" id="3.40.50.80">
    <property type="entry name" value="Nucleotide-binding domain of ferredoxin-NADP reductase (FNR) module"/>
    <property type="match status" value="1"/>
</dbReference>
<dbReference type="PANTHER" id="PTHR30157:SF0">
    <property type="entry name" value="NADPH-DEPENDENT FERRIC-CHELATE REDUCTASE"/>
    <property type="match status" value="1"/>
</dbReference>
<reference evidence="3 4" key="1">
    <citation type="submission" date="2012-12" db="EMBL/GenBank/DDBJ databases">
        <title>Whole genome shotgun sequence of Gordonia aichiensis NBRC 108223.</title>
        <authorList>
            <person name="Isaki-Nakamura S."/>
            <person name="Hosoyama A."/>
            <person name="Tsuchikane K."/>
            <person name="Ando Y."/>
            <person name="Baba S."/>
            <person name="Ohji S."/>
            <person name="Hamada M."/>
            <person name="Tamura T."/>
            <person name="Yamazoe A."/>
            <person name="Yamazaki S."/>
            <person name="Fujita N."/>
        </authorList>
    </citation>
    <scope>NUCLEOTIDE SEQUENCE [LARGE SCALE GENOMIC DNA]</scope>
    <source>
        <strain evidence="3 4">NBRC 108223</strain>
    </source>
</reference>
<sequence length="301" mass="32431">MTDTIKSGIRQRAHANPPTKCTSTVVDITELSRAFIRLVFSADDLADVDLHPADAFKLVLPSSPEASHIGPDRGADGKPEQSTPEAQPVVRALTVRAYDKHTGMLTTDIMRHPYGALAEWLSDLSVGDTVTYVGMRPEWHLPVDVERILLVADGSALPALAAIIESLPEHVGGQAFIALDDDADLALVPAHPGITIEHVRSLGELQQKTPDVAGSGDRIQAWIAAETDAVRSLRRRATQDWGIARDDLLARAYWKSGEDSTAIDSARLPMLQQAMAAGADLHDPALAERIDLELSVGEPTL</sequence>
<dbReference type="InterPro" id="IPR007037">
    <property type="entry name" value="SIP_rossman_dom"/>
</dbReference>
<dbReference type="PROSITE" id="PS51384">
    <property type="entry name" value="FAD_FR"/>
    <property type="match status" value="1"/>
</dbReference>
<dbReference type="InterPro" id="IPR013113">
    <property type="entry name" value="SIP_FAD-bd"/>
</dbReference>
<gene>
    <name evidence="3" type="ORF">GOACH_21_00220</name>
</gene>
<dbReference type="GO" id="GO:0016491">
    <property type="term" value="F:oxidoreductase activity"/>
    <property type="evidence" value="ECO:0007669"/>
    <property type="project" value="InterPro"/>
</dbReference>
<dbReference type="InterPro" id="IPR017938">
    <property type="entry name" value="Riboflavin_synthase-like_b-brl"/>
</dbReference>
<protein>
    <submittedName>
        <fullName evidence="3">Putative siderophore-interacting protein</fullName>
    </submittedName>
</protein>
<evidence type="ECO:0000256" key="1">
    <source>
        <dbReference type="SAM" id="MobiDB-lite"/>
    </source>
</evidence>
<dbReference type="PANTHER" id="PTHR30157">
    <property type="entry name" value="FERRIC REDUCTASE, NADPH-DEPENDENT"/>
    <property type="match status" value="1"/>
</dbReference>
<dbReference type="Proteomes" id="UP000010988">
    <property type="component" value="Unassembled WGS sequence"/>
</dbReference>
<dbReference type="InterPro" id="IPR039261">
    <property type="entry name" value="FNR_nucleotide-bd"/>
</dbReference>
<dbReference type="eggNOG" id="COG2375">
    <property type="taxonomic scope" value="Bacteria"/>
</dbReference>
<dbReference type="STRING" id="1220583.GOACH_21_00220"/>
<accession>L7KMP0</accession>
<keyword evidence="4" id="KW-1185">Reference proteome</keyword>
<dbReference type="CDD" id="cd06193">
    <property type="entry name" value="siderophore_interacting"/>
    <property type="match status" value="1"/>
</dbReference>
<dbReference type="Pfam" id="PF08021">
    <property type="entry name" value="FAD_binding_9"/>
    <property type="match status" value="1"/>
</dbReference>
<feature type="region of interest" description="Disordered" evidence="1">
    <location>
        <begin position="67"/>
        <end position="87"/>
    </location>
</feature>
<dbReference type="InterPro" id="IPR039374">
    <property type="entry name" value="SIP_fam"/>
</dbReference>
<dbReference type="AlphaFoldDB" id="L7KMP0"/>
<organism evidence="3 4">
    <name type="scientific">Gordonia aichiensis NBRC 108223</name>
    <dbReference type="NCBI Taxonomy" id="1220583"/>
    <lineage>
        <taxon>Bacteria</taxon>
        <taxon>Bacillati</taxon>
        <taxon>Actinomycetota</taxon>
        <taxon>Actinomycetes</taxon>
        <taxon>Mycobacteriales</taxon>
        <taxon>Gordoniaceae</taxon>
        <taxon>Gordonia</taxon>
    </lineage>
</organism>
<proteinExistence type="predicted"/>
<dbReference type="Pfam" id="PF04954">
    <property type="entry name" value="SIP"/>
    <property type="match status" value="1"/>
</dbReference>
<feature type="compositionally biased region" description="Basic and acidic residues" evidence="1">
    <location>
        <begin position="70"/>
        <end position="79"/>
    </location>
</feature>
<dbReference type="EMBL" id="BANR01000021">
    <property type="protein sequence ID" value="GAC50130.1"/>
    <property type="molecule type" value="Genomic_DNA"/>
</dbReference>
<feature type="domain" description="FAD-binding FR-type" evidence="2">
    <location>
        <begin position="18"/>
        <end position="142"/>
    </location>
</feature>